<name>A0A1V5MHU8_UNCT6</name>
<evidence type="ECO:0000313" key="2">
    <source>
        <dbReference type="EMBL" id="OPZ92725.1"/>
    </source>
</evidence>
<feature type="region of interest" description="Disordered" evidence="1">
    <location>
        <begin position="397"/>
        <end position="421"/>
    </location>
</feature>
<gene>
    <name evidence="2" type="ORF">BWY73_00668</name>
</gene>
<comment type="caution">
    <text evidence="2">The sequence shown here is derived from an EMBL/GenBank/DDBJ whole genome shotgun (WGS) entry which is preliminary data.</text>
</comment>
<protein>
    <submittedName>
        <fullName evidence="2">Uncharacterized protein</fullName>
    </submittedName>
</protein>
<dbReference type="Proteomes" id="UP000485484">
    <property type="component" value="Unassembled WGS sequence"/>
</dbReference>
<proteinExistence type="predicted"/>
<dbReference type="AlphaFoldDB" id="A0A1V5MHU8"/>
<sequence>MVYRDAAPGDQQIFNPLGDEAAIGNGVTGAGRQTQVLSGAVLGVVDVDGISAPGYAVREIAPFQNVFPVQDVIAQDPARFARTGLAGGISQVGLFETGQVVAVEFHQRPGLAPSFDFRPGQVLDIGSIAGHAGGIGIEFPAAGHREESAGLALDRVGAVLVGALHDRVQFRVFLGPVVAQVLGNIGDHEGQGERLKQLFVSGPAFFVRGAGRGRNISVAGGVDYRFGQYRLPAGLALQDDPPELVPFFDDIDRQGVQAEFHAGFEGHLLDQVLAGLRFLADVRFLDRVGGGAAHFFQPAGEFQRNPLDDEAAGLVVVGADVDDASGGKVAAQAGVAFDQHGSGAAAGRGDGGRKSGRAAADHQHVGFGGHRQAPPGFHYVAGRWFSGRAEGNFGPFGRSVGRHPRMRFEGAQQKGAGQRDR</sequence>
<accession>A0A1V5MHU8</accession>
<reference evidence="2" key="1">
    <citation type="submission" date="2017-02" db="EMBL/GenBank/DDBJ databases">
        <title>Delving into the versatile metabolic prowess of the omnipresent phylum Bacteroidetes.</title>
        <authorList>
            <person name="Nobu M.K."/>
            <person name="Mei R."/>
            <person name="Narihiro T."/>
            <person name="Kuroda K."/>
            <person name="Liu W.-T."/>
        </authorList>
    </citation>
    <scope>NUCLEOTIDE SEQUENCE</scope>
    <source>
        <strain evidence="2">ADurb.Bin417</strain>
    </source>
</reference>
<evidence type="ECO:0000256" key="1">
    <source>
        <dbReference type="SAM" id="MobiDB-lite"/>
    </source>
</evidence>
<dbReference type="EMBL" id="MWAK01000073">
    <property type="protein sequence ID" value="OPZ92725.1"/>
    <property type="molecule type" value="Genomic_DNA"/>
</dbReference>
<organism evidence="2">
    <name type="scientific">candidate division TA06 bacterium ADurb.Bin417</name>
    <dbReference type="NCBI Taxonomy" id="1852828"/>
    <lineage>
        <taxon>Bacteria</taxon>
        <taxon>Bacteria division TA06</taxon>
    </lineage>
</organism>